<dbReference type="Pfam" id="PF01520">
    <property type="entry name" value="Amidase_3"/>
    <property type="match status" value="1"/>
</dbReference>
<dbReference type="SMART" id="SM00646">
    <property type="entry name" value="Ami_3"/>
    <property type="match status" value="1"/>
</dbReference>
<evidence type="ECO:0000256" key="3">
    <source>
        <dbReference type="ARBA" id="ARBA00022801"/>
    </source>
</evidence>
<dbReference type="InterPro" id="IPR002508">
    <property type="entry name" value="MurNAc-LAA_cat"/>
</dbReference>
<dbReference type="InterPro" id="IPR021731">
    <property type="entry name" value="AMIN_dom"/>
</dbReference>
<evidence type="ECO:0000256" key="2">
    <source>
        <dbReference type="ARBA" id="ARBA00011901"/>
    </source>
</evidence>
<evidence type="ECO:0000256" key="1">
    <source>
        <dbReference type="ARBA" id="ARBA00001561"/>
    </source>
</evidence>
<dbReference type="RefSeq" id="WP_217682097.1">
    <property type="nucleotide sequence ID" value="NZ_JAHRGL010000030.1"/>
</dbReference>
<dbReference type="CDD" id="cd00118">
    <property type="entry name" value="LysM"/>
    <property type="match status" value="1"/>
</dbReference>
<comment type="caution">
    <text evidence="7">The sequence shown here is derived from an EMBL/GenBank/DDBJ whole genome shotgun (WGS) entry which is preliminary data.</text>
</comment>
<name>A0ABS6MXW4_9GAMM</name>
<dbReference type="InterPro" id="IPR050695">
    <property type="entry name" value="N-acetylmuramoyl_amidase_3"/>
</dbReference>
<dbReference type="GO" id="GO:0008745">
    <property type="term" value="F:N-acetylmuramoyl-L-alanine amidase activity"/>
    <property type="evidence" value="ECO:0007669"/>
    <property type="project" value="UniProtKB-EC"/>
</dbReference>
<protein>
    <recommendedName>
        <fullName evidence="2">N-acetylmuramoyl-L-alanine amidase</fullName>
        <ecNumber evidence="2">3.5.1.28</ecNumber>
    </recommendedName>
</protein>
<feature type="domain" description="LysM" evidence="6">
    <location>
        <begin position="463"/>
        <end position="506"/>
    </location>
</feature>
<evidence type="ECO:0000256" key="5">
    <source>
        <dbReference type="SAM" id="SignalP"/>
    </source>
</evidence>
<dbReference type="SMART" id="SM00257">
    <property type="entry name" value="LysM"/>
    <property type="match status" value="1"/>
</dbReference>
<accession>A0ABS6MXW4</accession>
<dbReference type="EMBL" id="JAHRGL010000030">
    <property type="protein sequence ID" value="MBV2133656.1"/>
    <property type="molecule type" value="Genomic_DNA"/>
</dbReference>
<evidence type="ECO:0000259" key="6">
    <source>
        <dbReference type="PROSITE" id="PS51782"/>
    </source>
</evidence>
<feature type="signal peptide" evidence="5">
    <location>
        <begin position="1"/>
        <end position="28"/>
    </location>
</feature>
<dbReference type="EC" id="3.5.1.28" evidence="2"/>
<evidence type="ECO:0000256" key="4">
    <source>
        <dbReference type="SAM" id="MobiDB-lite"/>
    </source>
</evidence>
<feature type="region of interest" description="Disordered" evidence="4">
    <location>
        <begin position="193"/>
        <end position="212"/>
    </location>
</feature>
<feature type="compositionally biased region" description="Low complexity" evidence="4">
    <location>
        <begin position="162"/>
        <end position="186"/>
    </location>
</feature>
<dbReference type="Pfam" id="PF11741">
    <property type="entry name" value="AMIN"/>
    <property type="match status" value="1"/>
</dbReference>
<evidence type="ECO:0000313" key="8">
    <source>
        <dbReference type="Proteomes" id="UP000813068"/>
    </source>
</evidence>
<organism evidence="7 8">
    <name type="scientific">Geopseudomonas aromaticivorans</name>
    <dbReference type="NCBI Taxonomy" id="2849492"/>
    <lineage>
        <taxon>Bacteria</taxon>
        <taxon>Pseudomonadati</taxon>
        <taxon>Pseudomonadota</taxon>
        <taxon>Gammaproteobacteria</taxon>
        <taxon>Pseudomonadales</taxon>
        <taxon>Pseudomonadaceae</taxon>
        <taxon>Geopseudomonas</taxon>
    </lineage>
</organism>
<proteinExistence type="predicted"/>
<feature type="chain" id="PRO_5045089577" description="N-acetylmuramoyl-L-alanine amidase" evidence="5">
    <location>
        <begin position="29"/>
        <end position="515"/>
    </location>
</feature>
<gene>
    <name evidence="7" type="ORF">KRX52_12720</name>
</gene>
<dbReference type="PANTHER" id="PTHR30404">
    <property type="entry name" value="N-ACETYLMURAMOYL-L-ALANINE AMIDASE"/>
    <property type="match status" value="1"/>
</dbReference>
<keyword evidence="5" id="KW-0732">Signal</keyword>
<reference evidence="7 8" key="1">
    <citation type="submission" date="2021-06" db="EMBL/GenBank/DDBJ databases">
        <title>Differences between aerobic and microaerobic xylene degrading microbial communities.</title>
        <authorList>
            <person name="Banerjee S."/>
            <person name="Tancsics A."/>
        </authorList>
    </citation>
    <scope>NUCLEOTIDE SEQUENCE [LARGE SCALE GENOMIC DNA]</scope>
    <source>
        <strain evidence="7 8">MAP12</strain>
    </source>
</reference>
<dbReference type="PROSITE" id="PS51782">
    <property type="entry name" value="LYSM"/>
    <property type="match status" value="1"/>
</dbReference>
<feature type="region of interest" description="Disordered" evidence="4">
    <location>
        <begin position="143"/>
        <end position="186"/>
    </location>
</feature>
<keyword evidence="8" id="KW-1185">Reference proteome</keyword>
<evidence type="ECO:0000313" key="7">
    <source>
        <dbReference type="EMBL" id="MBV2133656.1"/>
    </source>
</evidence>
<dbReference type="CDD" id="cd02696">
    <property type="entry name" value="MurNAc-LAA"/>
    <property type="match status" value="1"/>
</dbReference>
<dbReference type="Pfam" id="PF01476">
    <property type="entry name" value="LysM"/>
    <property type="match status" value="1"/>
</dbReference>
<dbReference type="Proteomes" id="UP000813068">
    <property type="component" value="Unassembled WGS sequence"/>
</dbReference>
<keyword evidence="3 7" id="KW-0378">Hydrolase</keyword>
<comment type="catalytic activity">
    <reaction evidence="1">
        <text>Hydrolyzes the link between N-acetylmuramoyl residues and L-amino acid residues in certain cell-wall glycopeptides.</text>
        <dbReference type="EC" id="3.5.1.28"/>
    </reaction>
</comment>
<dbReference type="InterPro" id="IPR018392">
    <property type="entry name" value="LysM"/>
</dbReference>
<feature type="compositionally biased region" description="Pro residues" evidence="4">
    <location>
        <begin position="200"/>
        <end position="210"/>
    </location>
</feature>
<sequence length="515" mass="54311">MGWSIRPRAVLVAFAATLALLAAEAALAASEIRSVRLWRAPDNTRLVFDLSAPVQHSVFILEAPNRIVIDVEGAELKARLEQLAIAKTPITGLRAAEQGAGKLRIVLDMAAPVSPKSFTLAPNQQYGHRLVVDLFDQEEGAGVPASNAAAQPVASEPVRPQSGAAMSASAASGNNPAPSAPVATVAAASTPVPKTVVPDTPAPASQPPAPRGKRSIVIAIDAGHGGEDPGALGPRGLHEKDVVLAIARELQRQINQEKGFRAELVRTGDYFIPLRKRTEIARKKGADLFVSVHADAAPSSSAFGASVFALSDRGATSETARWLADSENRSDLVGGVGSVSLDDKDRMLAGVLLDLSMTATLSSSLDVGHKVLSNMGRITPLHKRRVEQAGFMVLKSPDIPSILVETGFISNPAESQKLASSSHQQALARSIEGGIRRFFHENPPPGTYIAWLRDQGKIKLGQREHRVAPGESLALIAQRYQVSQAALRSANRLASDGLKVGQMLAIPAPTLAAQP</sequence>
<dbReference type="PANTHER" id="PTHR30404:SF0">
    <property type="entry name" value="N-ACETYLMURAMOYL-L-ALANINE AMIDASE AMIC"/>
    <property type="match status" value="1"/>
</dbReference>